<keyword evidence="5 11" id="KW-0863">Zinc-finger</keyword>
<organism evidence="14 15">
    <name type="scientific">Alectoria fallacina</name>
    <dbReference type="NCBI Taxonomy" id="1903189"/>
    <lineage>
        <taxon>Eukaryota</taxon>
        <taxon>Fungi</taxon>
        <taxon>Dikarya</taxon>
        <taxon>Ascomycota</taxon>
        <taxon>Pezizomycotina</taxon>
        <taxon>Lecanoromycetes</taxon>
        <taxon>OSLEUM clade</taxon>
        <taxon>Lecanoromycetidae</taxon>
        <taxon>Lecanorales</taxon>
        <taxon>Lecanorineae</taxon>
        <taxon>Parmeliaceae</taxon>
        <taxon>Alectoria</taxon>
    </lineage>
</organism>
<feature type="region of interest" description="Disordered" evidence="12">
    <location>
        <begin position="432"/>
        <end position="526"/>
    </location>
</feature>
<dbReference type="Pfam" id="PF00096">
    <property type="entry name" value="zf-C2H2"/>
    <property type="match status" value="2"/>
</dbReference>
<dbReference type="PROSITE" id="PS00028">
    <property type="entry name" value="ZINC_FINGER_C2H2_1"/>
    <property type="match status" value="1"/>
</dbReference>
<feature type="region of interest" description="Disordered" evidence="12">
    <location>
        <begin position="168"/>
        <end position="208"/>
    </location>
</feature>
<comment type="subcellular location">
    <subcellularLocation>
        <location evidence="1">Nucleus</location>
    </subcellularLocation>
</comment>
<feature type="compositionally biased region" description="Low complexity" evidence="12">
    <location>
        <begin position="432"/>
        <end position="443"/>
    </location>
</feature>
<dbReference type="GO" id="GO:0005654">
    <property type="term" value="C:nucleoplasm"/>
    <property type="evidence" value="ECO:0007669"/>
    <property type="project" value="TreeGrafter"/>
</dbReference>
<keyword evidence="10" id="KW-0539">Nucleus</keyword>
<dbReference type="SMART" id="SM00355">
    <property type="entry name" value="ZnF_C2H2"/>
    <property type="match status" value="2"/>
</dbReference>
<evidence type="ECO:0000256" key="8">
    <source>
        <dbReference type="ARBA" id="ARBA00023125"/>
    </source>
</evidence>
<feature type="compositionally biased region" description="Polar residues" evidence="12">
    <location>
        <begin position="444"/>
        <end position="476"/>
    </location>
</feature>
<dbReference type="GO" id="GO:0008270">
    <property type="term" value="F:zinc ion binding"/>
    <property type="evidence" value="ECO:0007669"/>
    <property type="project" value="UniProtKB-KW"/>
</dbReference>
<evidence type="ECO:0000256" key="6">
    <source>
        <dbReference type="ARBA" id="ARBA00022833"/>
    </source>
</evidence>
<feature type="compositionally biased region" description="Low complexity" evidence="12">
    <location>
        <begin position="477"/>
        <end position="491"/>
    </location>
</feature>
<dbReference type="PANTHER" id="PTHR24399:SF70">
    <property type="entry name" value="C2H2-TYPE DOMAIN-CONTAINING PROTEIN"/>
    <property type="match status" value="1"/>
</dbReference>
<feature type="region of interest" description="Disordered" evidence="12">
    <location>
        <begin position="45"/>
        <end position="113"/>
    </location>
</feature>
<feature type="compositionally biased region" description="Polar residues" evidence="12">
    <location>
        <begin position="168"/>
        <end position="188"/>
    </location>
</feature>
<keyword evidence="7" id="KW-0805">Transcription regulation</keyword>
<dbReference type="Gene3D" id="3.30.160.60">
    <property type="entry name" value="Classic Zinc Finger"/>
    <property type="match status" value="2"/>
</dbReference>
<dbReference type="PANTHER" id="PTHR24399">
    <property type="entry name" value="ZINC FINGER AND BTB DOMAIN-CONTAINING"/>
    <property type="match status" value="1"/>
</dbReference>
<dbReference type="AlphaFoldDB" id="A0A8H3IN00"/>
<dbReference type="GO" id="GO:0001227">
    <property type="term" value="F:DNA-binding transcription repressor activity, RNA polymerase II-specific"/>
    <property type="evidence" value="ECO:0007669"/>
    <property type="project" value="TreeGrafter"/>
</dbReference>
<dbReference type="OrthoDB" id="8922241at2759"/>
<accession>A0A8H3IN00</accession>
<keyword evidence="3" id="KW-0479">Metal-binding</keyword>
<sequence length="690" mass="74265">MHHTEFREPNAIPPCFPGPASQYQNHGWGYLAFRHNQIQESKFSSGIRLSEGGSHRVYENNKRGSKGKKKKKKKKKKNNKKNNNNNSLPPSSLHQSNKQPRCKLRRGQKYLQNPRASTLATLLLPPARDHFRLPVVDRASRRFKPTTPSPASKLTLPSLDFLQQQASQRYWPGASSSTPATTAQQLGTLPTPPSDGTDGFKPPGHNNREAVLSNLATAAVQQPGMASNLEPTGASSSLTSRRPAANNLPSFELPAPFGQQYAQKYTPLPAINGTQSTQASVSVGNLLTPPSTVPGDNLSPLSSALNGLNNNSSQGGMPPYNSFAWPPLPTGLTPIGMGSGITPQPWTNSSNQARGLFSPSLSSTLAASLARGSSNSPSATEGLPPPPFDMKYDMSQLPPLPTSISMSTATTLPAIAAQQQAQALAYMNQTQTQTQTPVSTTTQASPVNGTETYMQRPNSTPIFYSQSHPSSAQQSTFPPFNSNSSPIQQSPMSAPPQGSRISPINAQSATFSPPTSQSNPFAGRSTYGPYSLPAPMSAPAHMSGPIMSNIHNPSTPMGLVGMQSHGLPGGMMAGYNSGHAAHLQQQMYGNPQPTPHNERPFKCDQCPQSFNRNHDLKRHKRIHLAVKPFPCGFCEKSFSRKDALKRHILVKGCGKSISSSTRDREETPDPQPKDESSDNDESPVLHNTSV</sequence>
<keyword evidence="8" id="KW-0238">DNA-binding</keyword>
<keyword evidence="4" id="KW-0677">Repeat</keyword>
<evidence type="ECO:0000259" key="13">
    <source>
        <dbReference type="PROSITE" id="PS50157"/>
    </source>
</evidence>
<protein>
    <recommendedName>
        <fullName evidence="13">C2H2-type domain-containing protein</fullName>
    </recommendedName>
</protein>
<feature type="domain" description="C2H2-type" evidence="13">
    <location>
        <begin position="629"/>
        <end position="647"/>
    </location>
</feature>
<name>A0A8H3IN00_9LECA</name>
<comment type="similarity">
    <text evidence="2">Belongs to the krueppel C2H2-type zinc-finger protein family.</text>
</comment>
<feature type="compositionally biased region" description="Basic and acidic residues" evidence="12">
    <location>
        <begin position="53"/>
        <end position="62"/>
    </location>
</feature>
<feature type="compositionally biased region" description="Basic residues" evidence="12">
    <location>
        <begin position="63"/>
        <end position="80"/>
    </location>
</feature>
<evidence type="ECO:0000256" key="4">
    <source>
        <dbReference type="ARBA" id="ARBA00022737"/>
    </source>
</evidence>
<dbReference type="GO" id="GO:0000978">
    <property type="term" value="F:RNA polymerase II cis-regulatory region sequence-specific DNA binding"/>
    <property type="evidence" value="ECO:0007669"/>
    <property type="project" value="TreeGrafter"/>
</dbReference>
<feature type="compositionally biased region" description="Polar residues" evidence="12">
    <location>
        <begin position="499"/>
        <end position="520"/>
    </location>
</feature>
<evidence type="ECO:0000256" key="12">
    <source>
        <dbReference type="SAM" id="MobiDB-lite"/>
    </source>
</evidence>
<feature type="compositionally biased region" description="Basic and acidic residues" evidence="12">
    <location>
        <begin position="661"/>
        <end position="676"/>
    </location>
</feature>
<dbReference type="FunFam" id="3.30.160.60:FF:000145">
    <property type="entry name" value="Zinc finger protein 574"/>
    <property type="match status" value="1"/>
</dbReference>
<feature type="region of interest" description="Disordered" evidence="12">
    <location>
        <begin position="654"/>
        <end position="690"/>
    </location>
</feature>
<comment type="caution">
    <text evidence="14">The sequence shown here is derived from an EMBL/GenBank/DDBJ whole genome shotgun (WGS) entry which is preliminary data.</text>
</comment>
<evidence type="ECO:0000256" key="10">
    <source>
        <dbReference type="ARBA" id="ARBA00023242"/>
    </source>
</evidence>
<evidence type="ECO:0000313" key="14">
    <source>
        <dbReference type="EMBL" id="CAF9926905.1"/>
    </source>
</evidence>
<dbReference type="InterPro" id="IPR036236">
    <property type="entry name" value="Znf_C2H2_sf"/>
</dbReference>
<evidence type="ECO:0000256" key="2">
    <source>
        <dbReference type="ARBA" id="ARBA00006991"/>
    </source>
</evidence>
<evidence type="ECO:0000256" key="1">
    <source>
        <dbReference type="ARBA" id="ARBA00004123"/>
    </source>
</evidence>
<feature type="region of interest" description="Disordered" evidence="12">
    <location>
        <begin position="368"/>
        <end position="387"/>
    </location>
</feature>
<keyword evidence="9" id="KW-0804">Transcription</keyword>
<evidence type="ECO:0000313" key="15">
    <source>
        <dbReference type="Proteomes" id="UP000664203"/>
    </source>
</evidence>
<dbReference type="InterPro" id="IPR013087">
    <property type="entry name" value="Znf_C2H2_type"/>
</dbReference>
<dbReference type="EMBL" id="CAJPDR010000221">
    <property type="protein sequence ID" value="CAF9926905.1"/>
    <property type="molecule type" value="Genomic_DNA"/>
</dbReference>
<proteinExistence type="inferred from homology"/>
<dbReference type="PROSITE" id="PS50157">
    <property type="entry name" value="ZINC_FINGER_C2H2_2"/>
    <property type="match status" value="2"/>
</dbReference>
<evidence type="ECO:0000256" key="5">
    <source>
        <dbReference type="ARBA" id="ARBA00022771"/>
    </source>
</evidence>
<reference evidence="14" key="1">
    <citation type="submission" date="2021-03" db="EMBL/GenBank/DDBJ databases">
        <authorList>
            <person name="Tagirdzhanova G."/>
        </authorList>
    </citation>
    <scope>NUCLEOTIDE SEQUENCE</scope>
</reference>
<dbReference type="SUPFAM" id="SSF57667">
    <property type="entry name" value="beta-beta-alpha zinc fingers"/>
    <property type="match status" value="1"/>
</dbReference>
<keyword evidence="15" id="KW-1185">Reference proteome</keyword>
<evidence type="ECO:0000256" key="3">
    <source>
        <dbReference type="ARBA" id="ARBA00022723"/>
    </source>
</evidence>
<keyword evidence="6" id="KW-0862">Zinc</keyword>
<gene>
    <name evidence="14" type="ORF">ALECFALPRED_003575</name>
</gene>
<dbReference type="Proteomes" id="UP000664203">
    <property type="component" value="Unassembled WGS sequence"/>
</dbReference>
<feature type="domain" description="C2H2-type" evidence="13">
    <location>
        <begin position="601"/>
        <end position="628"/>
    </location>
</feature>
<evidence type="ECO:0000256" key="11">
    <source>
        <dbReference type="PROSITE-ProRule" id="PRU00042"/>
    </source>
</evidence>
<feature type="compositionally biased region" description="Polar residues" evidence="12">
    <location>
        <begin position="88"/>
        <end position="99"/>
    </location>
</feature>
<dbReference type="FunFam" id="3.30.160.60:FF:001156">
    <property type="entry name" value="Zinc finger protein 407"/>
    <property type="match status" value="1"/>
</dbReference>
<evidence type="ECO:0000256" key="9">
    <source>
        <dbReference type="ARBA" id="ARBA00023163"/>
    </source>
</evidence>
<evidence type="ECO:0000256" key="7">
    <source>
        <dbReference type="ARBA" id="ARBA00023015"/>
    </source>
</evidence>